<sequence length="78" mass="8903">MFCKQTYVQSSDDILLNIKALLCSNSGLLQMKATPRVRKIALLGKFAYPELRLIIFAQYALLMLNTSNHKSLTKGRLW</sequence>
<gene>
    <name evidence="1" type="ORF">PAUR_a4520</name>
</gene>
<evidence type="ECO:0000313" key="2">
    <source>
        <dbReference type="Proteomes" id="UP000615755"/>
    </source>
</evidence>
<keyword evidence="2" id="KW-1185">Reference proteome</keyword>
<reference evidence="1 2" key="1">
    <citation type="submission" date="2015-03" db="EMBL/GenBank/DDBJ databases">
        <title>Genome sequence of Pseudoalteromonas aurantia.</title>
        <authorList>
            <person name="Xie B.-B."/>
            <person name="Rong J.-C."/>
            <person name="Qin Q.-L."/>
            <person name="Zhang Y.-Z."/>
        </authorList>
    </citation>
    <scope>NUCLEOTIDE SEQUENCE [LARGE SCALE GENOMIC DNA]</scope>
    <source>
        <strain evidence="1 2">208</strain>
    </source>
</reference>
<protein>
    <submittedName>
        <fullName evidence="1">Uncharacterized protein</fullName>
    </submittedName>
</protein>
<name>A0ABR9EJL8_9GAMM</name>
<proteinExistence type="predicted"/>
<evidence type="ECO:0000313" key="1">
    <source>
        <dbReference type="EMBL" id="MBE0369918.1"/>
    </source>
</evidence>
<comment type="caution">
    <text evidence="1">The sequence shown here is derived from an EMBL/GenBank/DDBJ whole genome shotgun (WGS) entry which is preliminary data.</text>
</comment>
<dbReference type="EMBL" id="AQGV01000014">
    <property type="protein sequence ID" value="MBE0369918.1"/>
    <property type="molecule type" value="Genomic_DNA"/>
</dbReference>
<organism evidence="1 2">
    <name type="scientific">Pseudoalteromonas aurantia 208</name>
    <dbReference type="NCBI Taxonomy" id="1314867"/>
    <lineage>
        <taxon>Bacteria</taxon>
        <taxon>Pseudomonadati</taxon>
        <taxon>Pseudomonadota</taxon>
        <taxon>Gammaproteobacteria</taxon>
        <taxon>Alteromonadales</taxon>
        <taxon>Pseudoalteromonadaceae</taxon>
        <taxon>Pseudoalteromonas</taxon>
    </lineage>
</organism>
<accession>A0ABR9EJL8</accession>
<dbReference type="Proteomes" id="UP000615755">
    <property type="component" value="Unassembled WGS sequence"/>
</dbReference>